<protein>
    <submittedName>
        <fullName evidence="1">Uncharacterized protein</fullName>
    </submittedName>
</protein>
<evidence type="ECO:0000313" key="1">
    <source>
        <dbReference type="EMBL" id="KAG5836700.1"/>
    </source>
</evidence>
<dbReference type="EMBL" id="JAFIRN010000013">
    <property type="protein sequence ID" value="KAG5836700.1"/>
    <property type="molecule type" value="Genomic_DNA"/>
</dbReference>
<evidence type="ECO:0000313" key="2">
    <source>
        <dbReference type="Proteomes" id="UP001044222"/>
    </source>
</evidence>
<sequence>MIACRGFLAYPVCLTTAPDSVAVGSRTGWYPTLPASPPGSVPASRSPLSRPVLELLAVLAFMEDSHTGFESDDLSSPTCWKACPSSRSNQQEIPVKCNLKFIFISWTIHTCKKGKKKKGMRSCETWGIKKRCFI</sequence>
<organism evidence="1 2">
    <name type="scientific">Anguilla anguilla</name>
    <name type="common">European freshwater eel</name>
    <name type="synonym">Muraena anguilla</name>
    <dbReference type="NCBI Taxonomy" id="7936"/>
    <lineage>
        <taxon>Eukaryota</taxon>
        <taxon>Metazoa</taxon>
        <taxon>Chordata</taxon>
        <taxon>Craniata</taxon>
        <taxon>Vertebrata</taxon>
        <taxon>Euteleostomi</taxon>
        <taxon>Actinopterygii</taxon>
        <taxon>Neopterygii</taxon>
        <taxon>Teleostei</taxon>
        <taxon>Anguilliformes</taxon>
        <taxon>Anguillidae</taxon>
        <taxon>Anguilla</taxon>
    </lineage>
</organism>
<reference evidence="1" key="1">
    <citation type="submission" date="2021-01" db="EMBL/GenBank/DDBJ databases">
        <title>A chromosome-scale assembly of European eel, Anguilla anguilla.</title>
        <authorList>
            <person name="Henkel C."/>
            <person name="Jong-Raadsen S.A."/>
            <person name="Dufour S."/>
            <person name="Weltzien F.-A."/>
            <person name="Palstra A.P."/>
            <person name="Pelster B."/>
            <person name="Spaink H.P."/>
            <person name="Van Den Thillart G.E."/>
            <person name="Jansen H."/>
            <person name="Zahm M."/>
            <person name="Klopp C."/>
            <person name="Cedric C."/>
            <person name="Louis A."/>
            <person name="Berthelot C."/>
            <person name="Parey E."/>
            <person name="Roest Crollius H."/>
            <person name="Montfort J."/>
            <person name="Robinson-Rechavi M."/>
            <person name="Bucao C."/>
            <person name="Bouchez O."/>
            <person name="Gislard M."/>
            <person name="Lluch J."/>
            <person name="Milhes M."/>
            <person name="Lampietro C."/>
            <person name="Lopez Roques C."/>
            <person name="Donnadieu C."/>
            <person name="Braasch I."/>
            <person name="Desvignes T."/>
            <person name="Postlethwait J."/>
            <person name="Bobe J."/>
            <person name="Guiguen Y."/>
            <person name="Dirks R."/>
        </authorList>
    </citation>
    <scope>NUCLEOTIDE SEQUENCE</scope>
    <source>
        <strain evidence="1">Tag_6206</strain>
        <tissue evidence="1">Liver</tissue>
    </source>
</reference>
<name>A0A9D3RNE0_ANGAN</name>
<comment type="caution">
    <text evidence="1">The sequence shown here is derived from an EMBL/GenBank/DDBJ whole genome shotgun (WGS) entry which is preliminary data.</text>
</comment>
<feature type="non-terminal residue" evidence="1">
    <location>
        <position position="1"/>
    </location>
</feature>
<keyword evidence="2" id="KW-1185">Reference proteome</keyword>
<proteinExistence type="predicted"/>
<dbReference type="Proteomes" id="UP001044222">
    <property type="component" value="Chromosome 13"/>
</dbReference>
<accession>A0A9D3RNE0</accession>
<gene>
    <name evidence="1" type="ORF">ANANG_G00231340</name>
</gene>
<dbReference type="AlphaFoldDB" id="A0A9D3RNE0"/>